<sequence length="129" mass="14196">MPRSHRATTRPFTVVLCTTCQSNLGSVVLQQLQATVRRTPHGMLVAAGCLLGEFTCLARQQGGSAVLLLQPCSADRVAHGPARWIGAIDTLDDLQLVCAWLERGRWETDHLPDRLRLTLPATRRTIVTN</sequence>
<dbReference type="KEGG" id="mspg:F6B93_00585"/>
<dbReference type="RefSeq" id="WP_211697172.1">
    <property type="nucleotide sequence ID" value="NZ_CP046600.1"/>
</dbReference>
<dbReference type="Proteomes" id="UP000682202">
    <property type="component" value="Chromosome"/>
</dbReference>
<gene>
    <name evidence="1" type="ORF">F6B93_00585</name>
</gene>
<protein>
    <submittedName>
        <fullName evidence="1">Uncharacterized protein</fullName>
    </submittedName>
</protein>
<name>A0A975PVM9_9MYCO</name>
<accession>A0A975PVM9</accession>
<evidence type="ECO:0000313" key="1">
    <source>
        <dbReference type="EMBL" id="QUR65773.1"/>
    </source>
</evidence>
<evidence type="ECO:0000313" key="2">
    <source>
        <dbReference type="Proteomes" id="UP000682202"/>
    </source>
</evidence>
<proteinExistence type="predicted"/>
<organism evidence="1 2">
    <name type="scientific">Mycobacterium spongiae</name>
    <dbReference type="NCBI Taxonomy" id="886343"/>
    <lineage>
        <taxon>Bacteria</taxon>
        <taxon>Bacillati</taxon>
        <taxon>Actinomycetota</taxon>
        <taxon>Actinomycetes</taxon>
        <taxon>Mycobacteriales</taxon>
        <taxon>Mycobacteriaceae</taxon>
        <taxon>Mycobacterium</taxon>
    </lineage>
</organism>
<dbReference type="AlphaFoldDB" id="A0A975PVM9"/>
<keyword evidence="2" id="KW-1185">Reference proteome</keyword>
<dbReference type="EMBL" id="CP046600">
    <property type="protein sequence ID" value="QUR65773.1"/>
    <property type="molecule type" value="Genomic_DNA"/>
</dbReference>
<reference evidence="1" key="1">
    <citation type="submission" date="2019-12" db="EMBL/GenBank/DDBJ databases">
        <title>Mycobacterium spongiae sp. nov.</title>
        <authorList>
            <person name="Stinear T."/>
        </authorList>
    </citation>
    <scope>NUCLEOTIDE SEQUENCE</scope>
    <source>
        <strain evidence="1">FSD4b-SM</strain>
    </source>
</reference>